<dbReference type="OrthoDB" id="256869at2"/>
<dbReference type="EMBL" id="QUMQ01000001">
    <property type="protein sequence ID" value="REG01611.1"/>
    <property type="molecule type" value="Genomic_DNA"/>
</dbReference>
<dbReference type="SUPFAM" id="SSF55347">
    <property type="entry name" value="Glyceraldehyde-3-phosphate dehydrogenase-like, C-terminal domain"/>
    <property type="match status" value="1"/>
</dbReference>
<sequence>MAFSEKCRVGMIGAGNVAQRHARVLSGFADVEIIGVTDVVPPAAEALAARHGIPALPDSAALLSLQPDAVYVCVPPFAHGHAEEAVLASGAAMFVEKPIGVDLTVPTRIAAEVARRGTRTAVGHHWRYLDIVSTAAHLLADRPVRLVNGVWWDKVPPVAWWIRADRSGGPVVEQAAHVVDLARALVGPVTSVRAVGTGAPPPVEGADVDAATAATMTFASGAVGTLSSACVLGWKQRAGLEIIADGLALFVGEDELLIRDGSGEERRIAGDPEAARVAVDRAFVDALRGLADDVRVPYAEALETHRVTCAIAESVRTGQAISLVEPAATSIPAPRPSAEGQAGVAPRPAPELQAAAVPRPAAEQQAVAPPAPLQRADSAPVPSPQASAGMDGPGGAGTARGGERADG</sequence>
<dbReference type="Proteomes" id="UP000256913">
    <property type="component" value="Unassembled WGS sequence"/>
</dbReference>
<feature type="compositionally biased region" description="Gly residues" evidence="1">
    <location>
        <begin position="391"/>
        <end position="400"/>
    </location>
</feature>
<accession>A0A3E0A5I1</accession>
<dbReference type="InterPro" id="IPR055170">
    <property type="entry name" value="GFO_IDH_MocA-like_dom"/>
</dbReference>
<feature type="compositionally biased region" description="Low complexity" evidence="1">
    <location>
        <begin position="351"/>
        <end position="376"/>
    </location>
</feature>
<dbReference type="SUPFAM" id="SSF51735">
    <property type="entry name" value="NAD(P)-binding Rossmann-fold domains"/>
    <property type="match status" value="1"/>
</dbReference>
<dbReference type="PANTHER" id="PTHR43249">
    <property type="entry name" value="UDP-N-ACETYL-2-AMINO-2-DEOXY-D-GLUCURONATE OXIDASE"/>
    <property type="match status" value="1"/>
</dbReference>
<dbReference type="InterPro" id="IPR036291">
    <property type="entry name" value="NAD(P)-bd_dom_sf"/>
</dbReference>
<dbReference type="Pfam" id="PF22725">
    <property type="entry name" value="GFO_IDH_MocA_C3"/>
    <property type="match status" value="1"/>
</dbReference>
<dbReference type="Pfam" id="PF01408">
    <property type="entry name" value="GFO_IDH_MocA"/>
    <property type="match status" value="1"/>
</dbReference>
<keyword evidence="5" id="KW-1185">Reference proteome</keyword>
<dbReference type="PANTHER" id="PTHR43249:SF1">
    <property type="entry name" value="D-GLUCOSIDE 3-DEHYDROGENASE"/>
    <property type="match status" value="1"/>
</dbReference>
<feature type="domain" description="GFO/IDH/MocA-like oxidoreductase" evidence="3">
    <location>
        <begin position="144"/>
        <end position="243"/>
    </location>
</feature>
<evidence type="ECO:0000259" key="3">
    <source>
        <dbReference type="Pfam" id="PF22725"/>
    </source>
</evidence>
<dbReference type="AlphaFoldDB" id="A0A3E0A5I1"/>
<evidence type="ECO:0000313" key="4">
    <source>
        <dbReference type="EMBL" id="REG01611.1"/>
    </source>
</evidence>
<proteinExistence type="predicted"/>
<organism evidence="4 5">
    <name type="scientific">Asanoa ferruginea</name>
    <dbReference type="NCBI Taxonomy" id="53367"/>
    <lineage>
        <taxon>Bacteria</taxon>
        <taxon>Bacillati</taxon>
        <taxon>Actinomycetota</taxon>
        <taxon>Actinomycetes</taxon>
        <taxon>Micromonosporales</taxon>
        <taxon>Micromonosporaceae</taxon>
        <taxon>Asanoa</taxon>
    </lineage>
</organism>
<dbReference type="InterPro" id="IPR000683">
    <property type="entry name" value="Gfo/Idh/MocA-like_OxRdtase_N"/>
</dbReference>
<evidence type="ECO:0000313" key="5">
    <source>
        <dbReference type="Proteomes" id="UP000256913"/>
    </source>
</evidence>
<evidence type="ECO:0000259" key="2">
    <source>
        <dbReference type="Pfam" id="PF01408"/>
    </source>
</evidence>
<dbReference type="GO" id="GO:0000166">
    <property type="term" value="F:nucleotide binding"/>
    <property type="evidence" value="ECO:0007669"/>
    <property type="project" value="InterPro"/>
</dbReference>
<dbReference type="Gene3D" id="3.30.360.10">
    <property type="entry name" value="Dihydrodipicolinate Reductase, domain 2"/>
    <property type="match status" value="1"/>
</dbReference>
<gene>
    <name evidence="4" type="ORF">DFJ67_7696</name>
</gene>
<reference evidence="4 5" key="1">
    <citation type="submission" date="2018-08" db="EMBL/GenBank/DDBJ databases">
        <title>Sequencing the genomes of 1000 actinobacteria strains.</title>
        <authorList>
            <person name="Klenk H.-P."/>
        </authorList>
    </citation>
    <scope>NUCLEOTIDE SEQUENCE [LARGE SCALE GENOMIC DNA]</scope>
    <source>
        <strain evidence="4 5">DSM 44099</strain>
    </source>
</reference>
<evidence type="ECO:0000256" key="1">
    <source>
        <dbReference type="SAM" id="MobiDB-lite"/>
    </source>
</evidence>
<feature type="domain" description="Gfo/Idh/MocA-like oxidoreductase N-terminal" evidence="2">
    <location>
        <begin position="8"/>
        <end position="124"/>
    </location>
</feature>
<comment type="caution">
    <text evidence="4">The sequence shown here is derived from an EMBL/GenBank/DDBJ whole genome shotgun (WGS) entry which is preliminary data.</text>
</comment>
<name>A0A3E0A5I1_9ACTN</name>
<dbReference type="InterPro" id="IPR052515">
    <property type="entry name" value="Gfo/Idh/MocA_Oxidoreductase"/>
</dbReference>
<dbReference type="Gene3D" id="3.40.50.720">
    <property type="entry name" value="NAD(P)-binding Rossmann-like Domain"/>
    <property type="match status" value="1"/>
</dbReference>
<protein>
    <submittedName>
        <fullName evidence="4">Putative dehydrogenase</fullName>
    </submittedName>
</protein>
<feature type="region of interest" description="Disordered" evidence="1">
    <location>
        <begin position="330"/>
        <end position="407"/>
    </location>
</feature>